<protein>
    <submittedName>
        <fullName evidence="1">Gas vesicle protein</fullName>
    </submittedName>
</protein>
<dbReference type="AlphaFoldDB" id="A0A6N7YN98"/>
<organism evidence="1 2">
    <name type="scientific">Amycolatopsis pithecellobii</name>
    <dbReference type="NCBI Taxonomy" id="664692"/>
    <lineage>
        <taxon>Bacteria</taxon>
        <taxon>Bacillati</taxon>
        <taxon>Actinomycetota</taxon>
        <taxon>Actinomycetes</taxon>
        <taxon>Pseudonocardiales</taxon>
        <taxon>Pseudonocardiaceae</taxon>
        <taxon>Amycolatopsis</taxon>
    </lineage>
</organism>
<keyword evidence="2" id="KW-1185">Reference proteome</keyword>
<accession>A0A6N7YN98</accession>
<sequence>MAANSRDGTEPRREELTASEAGAKALQHLGELVSSSPLGVTSVEPAEDGWLVEVEVLEERRIPSSSDILAIYRVELDLDGELLAYRRLSQYARGKAGAGNGNGNGVS</sequence>
<reference evidence="1 2" key="1">
    <citation type="submission" date="2019-11" db="EMBL/GenBank/DDBJ databases">
        <title>Draft genome of Amycolatopsis RM579.</title>
        <authorList>
            <person name="Duangmal K."/>
            <person name="Mingma R."/>
        </authorList>
    </citation>
    <scope>NUCLEOTIDE SEQUENCE [LARGE SCALE GENOMIC DNA]</scope>
    <source>
        <strain evidence="1 2">RM579</strain>
    </source>
</reference>
<proteinExistence type="predicted"/>
<comment type="caution">
    <text evidence="1">The sequence shown here is derived from an EMBL/GenBank/DDBJ whole genome shotgun (WGS) entry which is preliminary data.</text>
</comment>
<dbReference type="Pfam" id="PF05800">
    <property type="entry name" value="GvpO"/>
    <property type="match status" value="1"/>
</dbReference>
<evidence type="ECO:0000313" key="1">
    <source>
        <dbReference type="EMBL" id="MTD54467.1"/>
    </source>
</evidence>
<dbReference type="Proteomes" id="UP000440096">
    <property type="component" value="Unassembled WGS sequence"/>
</dbReference>
<dbReference type="InterPro" id="IPR008634">
    <property type="entry name" value="Gas-vesicle_GvpO"/>
</dbReference>
<dbReference type="RefSeq" id="WP_312867790.1">
    <property type="nucleotide sequence ID" value="NZ_WMBA01000012.1"/>
</dbReference>
<evidence type="ECO:0000313" key="2">
    <source>
        <dbReference type="Proteomes" id="UP000440096"/>
    </source>
</evidence>
<dbReference type="GO" id="GO:0031412">
    <property type="term" value="P:gas vesicle organization"/>
    <property type="evidence" value="ECO:0007669"/>
    <property type="project" value="InterPro"/>
</dbReference>
<name>A0A6N7YN98_9PSEU</name>
<gene>
    <name evidence="1" type="ORF">GKO32_10835</name>
</gene>
<dbReference type="EMBL" id="WMBA01000012">
    <property type="protein sequence ID" value="MTD54467.1"/>
    <property type="molecule type" value="Genomic_DNA"/>
</dbReference>